<proteinExistence type="predicted"/>
<name>A0A9X2B1H3_9BACL</name>
<organism evidence="1 2">
    <name type="scientific">Paenibacillus mangrovi</name>
    <dbReference type="NCBI Taxonomy" id="2931978"/>
    <lineage>
        <taxon>Bacteria</taxon>
        <taxon>Bacillati</taxon>
        <taxon>Bacillota</taxon>
        <taxon>Bacilli</taxon>
        <taxon>Bacillales</taxon>
        <taxon>Paenibacillaceae</taxon>
        <taxon>Paenibacillus</taxon>
    </lineage>
</organism>
<dbReference type="AlphaFoldDB" id="A0A9X2B1H3"/>
<gene>
    <name evidence="1" type="ORF">MUG84_07195</name>
</gene>
<comment type="caution">
    <text evidence="1">The sequence shown here is derived from an EMBL/GenBank/DDBJ whole genome shotgun (WGS) entry which is preliminary data.</text>
</comment>
<reference evidence="1" key="1">
    <citation type="submission" date="2022-04" db="EMBL/GenBank/DDBJ databases">
        <title>Paenibacillus mangrovi sp. nov., a novel endophytic bacterium isolated from bark of Kandelia candel.</title>
        <authorList>
            <person name="Tuo L."/>
        </authorList>
    </citation>
    <scope>NUCLEOTIDE SEQUENCE</scope>
    <source>
        <strain evidence="1">KQZ6P-2</strain>
    </source>
</reference>
<accession>A0A9X2B1H3</accession>
<dbReference type="SUPFAM" id="SSF56300">
    <property type="entry name" value="Metallo-dependent phosphatases"/>
    <property type="match status" value="1"/>
</dbReference>
<keyword evidence="2" id="KW-1185">Reference proteome</keyword>
<dbReference type="Proteomes" id="UP001139347">
    <property type="component" value="Unassembled WGS sequence"/>
</dbReference>
<sequence>MGKATNFLNEIKSEPDYDPTKPIFAMSHYPISGTVWGSAWSSAASNSFGKFIADNNFSQVFYMSGHTQYDPTDERSLYQGAATYMDSGAASYSSYLDDGPYDGYIEGNYIKYKTTPRIVNFLEVYGSKIIIKHYNLSTHEFVGTFRPKWICMLMREPLYWL</sequence>
<evidence type="ECO:0008006" key="3">
    <source>
        <dbReference type="Google" id="ProtNLM"/>
    </source>
</evidence>
<protein>
    <recommendedName>
        <fullName evidence="3">Calcineurin-like phosphoesterase domain-containing protein</fullName>
    </recommendedName>
</protein>
<dbReference type="EMBL" id="JALIRP010000002">
    <property type="protein sequence ID" value="MCJ8011534.1"/>
    <property type="molecule type" value="Genomic_DNA"/>
</dbReference>
<evidence type="ECO:0000313" key="1">
    <source>
        <dbReference type="EMBL" id="MCJ8011534.1"/>
    </source>
</evidence>
<dbReference type="InterPro" id="IPR029052">
    <property type="entry name" value="Metallo-depent_PP-like"/>
</dbReference>
<dbReference type="RefSeq" id="WP_244722531.1">
    <property type="nucleotide sequence ID" value="NZ_JALIRP010000002.1"/>
</dbReference>
<evidence type="ECO:0000313" key="2">
    <source>
        <dbReference type="Proteomes" id="UP001139347"/>
    </source>
</evidence>